<dbReference type="PANTHER" id="PTHR12289:SF44">
    <property type="entry name" value="OUTER MEMBRANE PROTEIN (SAM35), PUTATIVE (AFU_ORTHOLOGUE AFUA_1G13180)-RELATED"/>
    <property type="match status" value="1"/>
</dbReference>
<evidence type="ECO:0000259" key="1">
    <source>
        <dbReference type="Pfam" id="PF17171"/>
    </source>
</evidence>
<gene>
    <name evidence="3" type="ORF">BU24DRAFT_413193</name>
</gene>
<evidence type="ECO:0000259" key="2">
    <source>
        <dbReference type="Pfam" id="PF17172"/>
    </source>
</evidence>
<keyword evidence="4" id="KW-1185">Reference proteome</keyword>
<dbReference type="GO" id="GO:0001401">
    <property type="term" value="C:SAM complex"/>
    <property type="evidence" value="ECO:0007669"/>
    <property type="project" value="TreeGrafter"/>
</dbReference>
<feature type="domain" description="Metaxin glutathione S-transferase" evidence="1">
    <location>
        <begin position="204"/>
        <end position="272"/>
    </location>
</feature>
<evidence type="ECO:0008006" key="5">
    <source>
        <dbReference type="Google" id="ProtNLM"/>
    </source>
</evidence>
<dbReference type="EMBL" id="ML978074">
    <property type="protein sequence ID" value="KAF2011558.1"/>
    <property type="molecule type" value="Genomic_DNA"/>
</dbReference>
<organism evidence="3 4">
    <name type="scientific">Aaosphaeria arxii CBS 175.79</name>
    <dbReference type="NCBI Taxonomy" id="1450172"/>
    <lineage>
        <taxon>Eukaryota</taxon>
        <taxon>Fungi</taxon>
        <taxon>Dikarya</taxon>
        <taxon>Ascomycota</taxon>
        <taxon>Pezizomycotina</taxon>
        <taxon>Dothideomycetes</taxon>
        <taxon>Pleosporomycetidae</taxon>
        <taxon>Pleosporales</taxon>
        <taxon>Pleosporales incertae sedis</taxon>
        <taxon>Aaosphaeria</taxon>
    </lineage>
</organism>
<dbReference type="InterPro" id="IPR012336">
    <property type="entry name" value="Thioredoxin-like_fold"/>
</dbReference>
<dbReference type="Pfam" id="PF17171">
    <property type="entry name" value="GST_C_6"/>
    <property type="match status" value="1"/>
</dbReference>
<dbReference type="CDD" id="cd03054">
    <property type="entry name" value="GST_N_Metaxin"/>
    <property type="match status" value="1"/>
</dbReference>
<dbReference type="Proteomes" id="UP000799778">
    <property type="component" value="Unassembled WGS sequence"/>
</dbReference>
<dbReference type="InterPro" id="IPR033468">
    <property type="entry name" value="Metaxin_GST"/>
</dbReference>
<reference evidence="3" key="1">
    <citation type="journal article" date="2020" name="Stud. Mycol.">
        <title>101 Dothideomycetes genomes: a test case for predicting lifestyles and emergence of pathogens.</title>
        <authorList>
            <person name="Haridas S."/>
            <person name="Albert R."/>
            <person name="Binder M."/>
            <person name="Bloem J."/>
            <person name="Labutti K."/>
            <person name="Salamov A."/>
            <person name="Andreopoulos B."/>
            <person name="Baker S."/>
            <person name="Barry K."/>
            <person name="Bills G."/>
            <person name="Bluhm B."/>
            <person name="Cannon C."/>
            <person name="Castanera R."/>
            <person name="Culley D."/>
            <person name="Daum C."/>
            <person name="Ezra D."/>
            <person name="Gonzalez J."/>
            <person name="Henrissat B."/>
            <person name="Kuo A."/>
            <person name="Liang C."/>
            <person name="Lipzen A."/>
            <person name="Lutzoni F."/>
            <person name="Magnuson J."/>
            <person name="Mondo S."/>
            <person name="Nolan M."/>
            <person name="Ohm R."/>
            <person name="Pangilinan J."/>
            <person name="Park H.-J."/>
            <person name="Ramirez L."/>
            <person name="Alfaro M."/>
            <person name="Sun H."/>
            <person name="Tritt A."/>
            <person name="Yoshinaga Y."/>
            <person name="Zwiers L.-H."/>
            <person name="Turgeon B."/>
            <person name="Goodwin S."/>
            <person name="Spatafora J."/>
            <person name="Crous P."/>
            <person name="Grigoriev I."/>
        </authorList>
    </citation>
    <scope>NUCLEOTIDE SEQUENCE</scope>
    <source>
        <strain evidence="3">CBS 175.79</strain>
    </source>
</reference>
<dbReference type="OrthoDB" id="198787at2759"/>
<name>A0A6A5XEP1_9PLEO</name>
<protein>
    <recommendedName>
        <fullName evidence="5">Mitochondrial outer membrane protein</fullName>
    </recommendedName>
</protein>
<accession>A0A6A5XEP1</accession>
<dbReference type="GeneID" id="54283539"/>
<evidence type="ECO:0000313" key="3">
    <source>
        <dbReference type="EMBL" id="KAF2011558.1"/>
    </source>
</evidence>
<sequence length="280" mass="31738">MASNTERNRWYSIPAPVRTLFNKFPLVTYPENDLPLPRRNRENVLYVFGESPLSYNPSCLKWQAYLRFSGINYSAIASSNHASPSGALPFLLPSTADTKPSKPVPSSRLQRWAMNNSAAAIEESSDTRYEAYLSLLEHKIRRAWLYSVYLSANSTSIAEPLYVLPTSRNSFVRLTIARDLRCAAENELLKFSAIIDADLLHSEAEEAFNSLESLLGEDTWFFDNQMPGLFDASVFAYTHLLLDDNLGSGWADTRLRDTIVQKKRLVAHRNRILDQFFASA</sequence>
<evidence type="ECO:0000313" key="4">
    <source>
        <dbReference type="Proteomes" id="UP000799778"/>
    </source>
</evidence>
<dbReference type="GO" id="GO:0007005">
    <property type="term" value="P:mitochondrion organization"/>
    <property type="evidence" value="ECO:0007669"/>
    <property type="project" value="TreeGrafter"/>
</dbReference>
<dbReference type="Pfam" id="PF17172">
    <property type="entry name" value="GST_N_4"/>
    <property type="match status" value="1"/>
</dbReference>
<dbReference type="InterPro" id="IPR050931">
    <property type="entry name" value="Mito_Protein_Transport_Metaxin"/>
</dbReference>
<proteinExistence type="predicted"/>
<feature type="domain" description="Thioredoxin-like fold" evidence="2">
    <location>
        <begin position="57"/>
        <end position="151"/>
    </location>
</feature>
<dbReference type="PANTHER" id="PTHR12289">
    <property type="entry name" value="METAXIN RELATED"/>
    <property type="match status" value="1"/>
</dbReference>
<dbReference type="AlphaFoldDB" id="A0A6A5XEP1"/>
<dbReference type="RefSeq" id="XP_033379897.1">
    <property type="nucleotide sequence ID" value="XM_033526142.1"/>
</dbReference>